<dbReference type="InterPro" id="IPR002110">
    <property type="entry name" value="Ankyrin_rpt"/>
</dbReference>
<dbReference type="GO" id="GO:0071356">
    <property type="term" value="P:cellular response to tumor necrosis factor"/>
    <property type="evidence" value="ECO:0007669"/>
    <property type="project" value="TreeGrafter"/>
</dbReference>
<keyword evidence="2 3" id="KW-0040">ANK repeat</keyword>
<dbReference type="InterPro" id="IPR051070">
    <property type="entry name" value="NF-kappa-B_inhibitor"/>
</dbReference>
<evidence type="ECO:0000256" key="1">
    <source>
        <dbReference type="ARBA" id="ARBA00022737"/>
    </source>
</evidence>
<dbReference type="GO" id="GO:0051059">
    <property type="term" value="F:NF-kappaB binding"/>
    <property type="evidence" value="ECO:0007669"/>
    <property type="project" value="TreeGrafter"/>
</dbReference>
<keyword evidence="5" id="KW-1185">Reference proteome</keyword>
<proteinExistence type="predicted"/>
<feature type="repeat" description="ANK" evidence="3">
    <location>
        <begin position="202"/>
        <end position="234"/>
    </location>
</feature>
<accession>A0A812DUR0</accession>
<dbReference type="Proteomes" id="UP000597762">
    <property type="component" value="Unassembled WGS sequence"/>
</dbReference>
<dbReference type="AlphaFoldDB" id="A0A812DUR0"/>
<gene>
    <name evidence="4" type="ORF">SPHA_62918</name>
</gene>
<sequence>MDVLVKSPSPTHSGEAVLHNLQTTPQENQDRLIVAEVMTKFSQYAYKSERGVSPKQKYVSDKPSLTEKVASSLPLKKRKVADSVLTDSETQSPVPPTFSVTAEDSSRLKSISQHAEQCIKDRSIFIVSPSDVPKFMKTVSSVQWEDSTSHHLTKSIQTALHQDEDGDLPLHIAVVQKDIKMVSLYGMLIQRAGKSVDRFNKKNLTPLHLCVKVKFLEGLKKLIQMGADVNTLDGNGQSALHIAVSNSDLECFDFLLQQCNIHLKDTKMKPNLNSHDYKGVTLLHTAVNNNSIELIKRLLQAGAELDSIDFKSGRTPLFHAVENKNIKIVELLLEKKASVDIPNFAGNTAFLAANARGYHDISKLLAENGADTRGLMGPEELISYPKTSAVKSQLKNKLVSGKTSPVLQET</sequence>
<name>A0A812DUR0_ACAPH</name>
<feature type="repeat" description="ANK" evidence="3">
    <location>
        <begin position="312"/>
        <end position="344"/>
    </location>
</feature>
<feature type="repeat" description="ANK" evidence="3">
    <location>
        <begin position="278"/>
        <end position="310"/>
    </location>
</feature>
<dbReference type="InterPro" id="IPR036770">
    <property type="entry name" value="Ankyrin_rpt-contain_sf"/>
</dbReference>
<dbReference type="EMBL" id="CAHIKZ030004502">
    <property type="protein sequence ID" value="CAE1311503.1"/>
    <property type="molecule type" value="Genomic_DNA"/>
</dbReference>
<reference evidence="4" key="1">
    <citation type="submission" date="2021-01" db="EMBL/GenBank/DDBJ databases">
        <authorList>
            <person name="Li R."/>
            <person name="Bekaert M."/>
        </authorList>
    </citation>
    <scope>NUCLEOTIDE SEQUENCE</scope>
    <source>
        <strain evidence="4">Farmed</strain>
    </source>
</reference>
<evidence type="ECO:0000313" key="4">
    <source>
        <dbReference type="EMBL" id="CAE1311503.1"/>
    </source>
</evidence>
<dbReference type="PROSITE" id="PS50297">
    <property type="entry name" value="ANK_REP_REGION"/>
    <property type="match status" value="4"/>
</dbReference>
<evidence type="ECO:0000256" key="2">
    <source>
        <dbReference type="ARBA" id="ARBA00023043"/>
    </source>
</evidence>
<dbReference type="Gene3D" id="1.25.40.20">
    <property type="entry name" value="Ankyrin repeat-containing domain"/>
    <property type="match status" value="1"/>
</dbReference>
<organism evidence="4 5">
    <name type="scientific">Acanthosepion pharaonis</name>
    <name type="common">Pharaoh cuttlefish</name>
    <name type="synonym">Sepia pharaonis</name>
    <dbReference type="NCBI Taxonomy" id="158019"/>
    <lineage>
        <taxon>Eukaryota</taxon>
        <taxon>Metazoa</taxon>
        <taxon>Spiralia</taxon>
        <taxon>Lophotrochozoa</taxon>
        <taxon>Mollusca</taxon>
        <taxon>Cephalopoda</taxon>
        <taxon>Coleoidea</taxon>
        <taxon>Decapodiformes</taxon>
        <taxon>Sepiida</taxon>
        <taxon>Sepiina</taxon>
        <taxon>Sepiidae</taxon>
        <taxon>Acanthosepion</taxon>
    </lineage>
</organism>
<protein>
    <submittedName>
        <fullName evidence="4">BCL3</fullName>
    </submittedName>
</protein>
<dbReference type="PROSITE" id="PS50088">
    <property type="entry name" value="ANK_REPEAT"/>
    <property type="match status" value="4"/>
</dbReference>
<dbReference type="PANTHER" id="PTHR46680:SF3">
    <property type="entry name" value="NF-KAPPA-B INHIBITOR CACTUS"/>
    <property type="match status" value="1"/>
</dbReference>
<dbReference type="SUPFAM" id="SSF48403">
    <property type="entry name" value="Ankyrin repeat"/>
    <property type="match status" value="1"/>
</dbReference>
<dbReference type="GO" id="GO:0005829">
    <property type="term" value="C:cytosol"/>
    <property type="evidence" value="ECO:0007669"/>
    <property type="project" value="TreeGrafter"/>
</dbReference>
<keyword evidence="1" id="KW-0677">Repeat</keyword>
<dbReference type="Pfam" id="PF12796">
    <property type="entry name" value="Ank_2"/>
    <property type="match status" value="2"/>
</dbReference>
<dbReference type="OrthoDB" id="10254947at2759"/>
<evidence type="ECO:0000256" key="3">
    <source>
        <dbReference type="PROSITE-ProRule" id="PRU00023"/>
    </source>
</evidence>
<comment type="caution">
    <text evidence="4">The sequence shown here is derived from an EMBL/GenBank/DDBJ whole genome shotgun (WGS) entry which is preliminary data.</text>
</comment>
<evidence type="ECO:0000313" key="5">
    <source>
        <dbReference type="Proteomes" id="UP000597762"/>
    </source>
</evidence>
<dbReference type="PANTHER" id="PTHR46680">
    <property type="entry name" value="NF-KAPPA-B INHIBITOR ALPHA"/>
    <property type="match status" value="1"/>
</dbReference>
<feature type="repeat" description="ANK" evidence="3">
    <location>
        <begin position="235"/>
        <end position="257"/>
    </location>
</feature>
<dbReference type="SMART" id="SM00248">
    <property type="entry name" value="ANK"/>
    <property type="match status" value="6"/>
</dbReference>